<dbReference type="PANTHER" id="PTHR34286">
    <property type="entry name" value="TRANSMEMBRANE PROTEIN"/>
    <property type="match status" value="1"/>
</dbReference>
<dbReference type="Proteomes" id="UP000291116">
    <property type="component" value="Unassembled WGS sequence"/>
</dbReference>
<sequence>MGGGGWFYVPKVWTPYGGWWVNPPQWKRNTAMGGLAIATIMTCLFKVSASRERRPIAPYKKIPSQSWCKFAKEDDPRLR</sequence>
<name>A0A448ZP22_9STRA</name>
<dbReference type="OrthoDB" id="2100988at2759"/>
<dbReference type="PANTHER" id="PTHR34286:SF1">
    <property type="entry name" value="TRANSMEMBRANE PROTEIN"/>
    <property type="match status" value="1"/>
</dbReference>
<accession>A0A448ZP22</accession>
<organism evidence="1 2">
    <name type="scientific">Pseudo-nitzschia multistriata</name>
    <dbReference type="NCBI Taxonomy" id="183589"/>
    <lineage>
        <taxon>Eukaryota</taxon>
        <taxon>Sar</taxon>
        <taxon>Stramenopiles</taxon>
        <taxon>Ochrophyta</taxon>
        <taxon>Bacillariophyta</taxon>
        <taxon>Bacillariophyceae</taxon>
        <taxon>Bacillariophycidae</taxon>
        <taxon>Bacillariales</taxon>
        <taxon>Bacillariaceae</taxon>
        <taxon>Pseudo-nitzschia</taxon>
    </lineage>
</organism>
<protein>
    <submittedName>
        <fullName evidence="1">Uncharacterized protein</fullName>
    </submittedName>
</protein>
<reference evidence="1 2" key="1">
    <citation type="submission" date="2019-01" db="EMBL/GenBank/DDBJ databases">
        <authorList>
            <person name="Ferrante I. M."/>
        </authorList>
    </citation>
    <scope>NUCLEOTIDE SEQUENCE [LARGE SCALE GENOMIC DNA]</scope>
    <source>
        <strain evidence="1 2">B856</strain>
    </source>
</reference>
<dbReference type="AlphaFoldDB" id="A0A448ZP22"/>
<evidence type="ECO:0000313" key="1">
    <source>
        <dbReference type="EMBL" id="VEU43754.1"/>
    </source>
</evidence>
<keyword evidence="2" id="KW-1185">Reference proteome</keyword>
<dbReference type="EMBL" id="CAACVS010000582">
    <property type="protein sequence ID" value="VEU43754.1"/>
    <property type="molecule type" value="Genomic_DNA"/>
</dbReference>
<evidence type="ECO:0000313" key="2">
    <source>
        <dbReference type="Proteomes" id="UP000291116"/>
    </source>
</evidence>
<proteinExistence type="predicted"/>
<gene>
    <name evidence="1" type="ORF">PSNMU_V1.4_AUG-EV-PASAV3_0108020</name>
</gene>